<feature type="non-terminal residue" evidence="2">
    <location>
        <position position="67"/>
    </location>
</feature>
<organism evidence="2 3">
    <name type="scientific">Fusarium zealandicum</name>
    <dbReference type="NCBI Taxonomy" id="1053134"/>
    <lineage>
        <taxon>Eukaryota</taxon>
        <taxon>Fungi</taxon>
        <taxon>Dikarya</taxon>
        <taxon>Ascomycota</taxon>
        <taxon>Pezizomycotina</taxon>
        <taxon>Sordariomycetes</taxon>
        <taxon>Hypocreomycetidae</taxon>
        <taxon>Hypocreales</taxon>
        <taxon>Nectriaceae</taxon>
        <taxon>Fusarium</taxon>
        <taxon>Fusarium staphyleae species complex</taxon>
    </lineage>
</organism>
<comment type="caution">
    <text evidence="2">The sequence shown here is derived from an EMBL/GenBank/DDBJ whole genome shotgun (WGS) entry which is preliminary data.</text>
</comment>
<gene>
    <name evidence="2" type="ORF">FZEAL_10809</name>
</gene>
<sequence length="67" mass="7786">MLRIETHHNHNHFAPSSFHHGQEPQRTNMFNRLRNKFSSNKTSSNVAMNQSQHSVASLNTKNPYLNI</sequence>
<evidence type="ECO:0000256" key="1">
    <source>
        <dbReference type="SAM" id="MobiDB-lite"/>
    </source>
</evidence>
<dbReference type="Proteomes" id="UP000635477">
    <property type="component" value="Unassembled WGS sequence"/>
</dbReference>
<name>A0A8H4X7Q6_9HYPO</name>
<dbReference type="EMBL" id="JABEYC010001448">
    <property type="protein sequence ID" value="KAF4965043.1"/>
    <property type="molecule type" value="Genomic_DNA"/>
</dbReference>
<reference evidence="2" key="1">
    <citation type="journal article" date="2020" name="BMC Genomics">
        <title>Correction to: Identification and distribution of gene clusters required for synthesis of sphingolipid metabolism inhibitors in diverse species of the filamentous fungus Fusarium.</title>
        <authorList>
            <person name="Kim H.S."/>
            <person name="Lohmar J.M."/>
            <person name="Busman M."/>
            <person name="Brown D.W."/>
            <person name="Naumann T.A."/>
            <person name="Divon H.H."/>
            <person name="Lysoe E."/>
            <person name="Uhlig S."/>
            <person name="Proctor R.H."/>
        </authorList>
    </citation>
    <scope>NUCLEOTIDE SEQUENCE</scope>
    <source>
        <strain evidence="2">NRRL 22465</strain>
    </source>
</reference>
<keyword evidence="3" id="KW-1185">Reference proteome</keyword>
<evidence type="ECO:0000313" key="3">
    <source>
        <dbReference type="Proteomes" id="UP000635477"/>
    </source>
</evidence>
<dbReference type="AlphaFoldDB" id="A0A8H4X7Q6"/>
<reference evidence="2" key="2">
    <citation type="submission" date="2020-05" db="EMBL/GenBank/DDBJ databases">
        <authorList>
            <person name="Kim H.-S."/>
            <person name="Proctor R.H."/>
            <person name="Brown D.W."/>
        </authorList>
    </citation>
    <scope>NUCLEOTIDE SEQUENCE</scope>
    <source>
        <strain evidence="2">NRRL 22465</strain>
    </source>
</reference>
<accession>A0A8H4X7Q6</accession>
<evidence type="ECO:0000313" key="2">
    <source>
        <dbReference type="EMBL" id="KAF4965043.1"/>
    </source>
</evidence>
<feature type="region of interest" description="Disordered" evidence="1">
    <location>
        <begin position="1"/>
        <end position="67"/>
    </location>
</feature>
<proteinExistence type="predicted"/>
<feature type="compositionally biased region" description="Polar residues" evidence="1">
    <location>
        <begin position="24"/>
        <end position="67"/>
    </location>
</feature>
<protein>
    <submittedName>
        <fullName evidence="2">Uncharacterized protein</fullName>
    </submittedName>
</protein>